<proteinExistence type="predicted"/>
<sequence length="190" mass="21132">MDYNQIKKIDEESLQQLTEGSGPSDKCICGLLSNQEDQGIKASIKRALSSFKQGKKERNIKGNSVVIPLSSLGKGGRGQKSIKEVVKRKTSCGKCGCDDENIVLKHSYANIRITTPDVSSFCPCPSSCLPDREKFQNNIKVTIERVQILDVDSTDSEFNLYQDKDDEVVKEPPIERRSISSLIDAQFTKD</sequence>
<gene>
    <name evidence="1" type="ORF">O3G_MSEX012471</name>
</gene>
<keyword evidence="2" id="KW-1185">Reference proteome</keyword>
<dbReference type="Proteomes" id="UP000791440">
    <property type="component" value="Unassembled WGS sequence"/>
</dbReference>
<comment type="caution">
    <text evidence="1">The sequence shown here is derived from an EMBL/GenBank/DDBJ whole genome shotgun (WGS) entry which is preliminary data.</text>
</comment>
<dbReference type="AlphaFoldDB" id="A0A921ZPV3"/>
<reference evidence="1" key="2">
    <citation type="submission" date="2020-12" db="EMBL/GenBank/DDBJ databases">
        <authorList>
            <person name="Kanost M."/>
        </authorList>
    </citation>
    <scope>NUCLEOTIDE SEQUENCE</scope>
</reference>
<accession>A0A921ZPV3</accession>
<reference evidence="1" key="1">
    <citation type="journal article" date="2016" name="Insect Biochem. Mol. Biol.">
        <title>Multifaceted biological insights from a draft genome sequence of the tobacco hornworm moth, Manduca sexta.</title>
        <authorList>
            <person name="Kanost M.R."/>
            <person name="Arrese E.L."/>
            <person name="Cao X."/>
            <person name="Chen Y.R."/>
            <person name="Chellapilla S."/>
            <person name="Goldsmith M.R."/>
            <person name="Grosse-Wilde E."/>
            <person name="Heckel D.G."/>
            <person name="Herndon N."/>
            <person name="Jiang H."/>
            <person name="Papanicolaou A."/>
            <person name="Qu J."/>
            <person name="Soulages J.L."/>
            <person name="Vogel H."/>
            <person name="Walters J."/>
            <person name="Waterhouse R.M."/>
            <person name="Ahn S.J."/>
            <person name="Almeida F.C."/>
            <person name="An C."/>
            <person name="Aqrawi P."/>
            <person name="Bretschneider A."/>
            <person name="Bryant W.B."/>
            <person name="Bucks S."/>
            <person name="Chao H."/>
            <person name="Chevignon G."/>
            <person name="Christen J.M."/>
            <person name="Clarke D.F."/>
            <person name="Dittmer N.T."/>
            <person name="Ferguson L.C.F."/>
            <person name="Garavelou S."/>
            <person name="Gordon K.H.J."/>
            <person name="Gunaratna R.T."/>
            <person name="Han Y."/>
            <person name="Hauser F."/>
            <person name="He Y."/>
            <person name="Heidel-Fischer H."/>
            <person name="Hirsh A."/>
            <person name="Hu Y."/>
            <person name="Jiang H."/>
            <person name="Kalra D."/>
            <person name="Klinner C."/>
            <person name="Konig C."/>
            <person name="Kovar C."/>
            <person name="Kroll A.R."/>
            <person name="Kuwar S.S."/>
            <person name="Lee S.L."/>
            <person name="Lehman R."/>
            <person name="Li K."/>
            <person name="Li Z."/>
            <person name="Liang H."/>
            <person name="Lovelace S."/>
            <person name="Lu Z."/>
            <person name="Mansfield J.H."/>
            <person name="McCulloch K.J."/>
            <person name="Mathew T."/>
            <person name="Morton B."/>
            <person name="Muzny D.M."/>
            <person name="Neunemann D."/>
            <person name="Ongeri F."/>
            <person name="Pauchet Y."/>
            <person name="Pu L.L."/>
            <person name="Pyrousis I."/>
            <person name="Rao X.J."/>
            <person name="Redding A."/>
            <person name="Roesel C."/>
            <person name="Sanchez-Gracia A."/>
            <person name="Schaack S."/>
            <person name="Shukla A."/>
            <person name="Tetreau G."/>
            <person name="Wang Y."/>
            <person name="Xiong G.H."/>
            <person name="Traut W."/>
            <person name="Walsh T.K."/>
            <person name="Worley K.C."/>
            <person name="Wu D."/>
            <person name="Wu W."/>
            <person name="Wu Y.Q."/>
            <person name="Zhang X."/>
            <person name="Zou Z."/>
            <person name="Zucker H."/>
            <person name="Briscoe A.D."/>
            <person name="Burmester T."/>
            <person name="Clem R.J."/>
            <person name="Feyereisen R."/>
            <person name="Grimmelikhuijzen C.J.P."/>
            <person name="Hamodrakas S.J."/>
            <person name="Hansson B.S."/>
            <person name="Huguet E."/>
            <person name="Jermiin L.S."/>
            <person name="Lan Q."/>
            <person name="Lehman H.K."/>
            <person name="Lorenzen M."/>
            <person name="Merzendorfer H."/>
            <person name="Michalopoulos I."/>
            <person name="Morton D.B."/>
            <person name="Muthukrishnan S."/>
            <person name="Oakeshott J.G."/>
            <person name="Palmer W."/>
            <person name="Park Y."/>
            <person name="Passarelli A.L."/>
            <person name="Rozas J."/>
            <person name="Schwartz L.M."/>
            <person name="Smith W."/>
            <person name="Southgate A."/>
            <person name="Vilcinskas A."/>
            <person name="Vogt R."/>
            <person name="Wang P."/>
            <person name="Werren J."/>
            <person name="Yu X.Q."/>
            <person name="Zhou J.J."/>
            <person name="Brown S.J."/>
            <person name="Scherer S.E."/>
            <person name="Richards S."/>
            <person name="Blissard G.W."/>
        </authorList>
    </citation>
    <scope>NUCLEOTIDE SEQUENCE</scope>
</reference>
<protein>
    <submittedName>
        <fullName evidence="1">Uncharacterized protein</fullName>
    </submittedName>
</protein>
<evidence type="ECO:0000313" key="2">
    <source>
        <dbReference type="Proteomes" id="UP000791440"/>
    </source>
</evidence>
<organism evidence="1 2">
    <name type="scientific">Manduca sexta</name>
    <name type="common">Tobacco hawkmoth</name>
    <name type="synonym">Tobacco hornworm</name>
    <dbReference type="NCBI Taxonomy" id="7130"/>
    <lineage>
        <taxon>Eukaryota</taxon>
        <taxon>Metazoa</taxon>
        <taxon>Ecdysozoa</taxon>
        <taxon>Arthropoda</taxon>
        <taxon>Hexapoda</taxon>
        <taxon>Insecta</taxon>
        <taxon>Pterygota</taxon>
        <taxon>Neoptera</taxon>
        <taxon>Endopterygota</taxon>
        <taxon>Lepidoptera</taxon>
        <taxon>Glossata</taxon>
        <taxon>Ditrysia</taxon>
        <taxon>Bombycoidea</taxon>
        <taxon>Sphingidae</taxon>
        <taxon>Sphinginae</taxon>
        <taxon>Sphingini</taxon>
        <taxon>Manduca</taxon>
    </lineage>
</organism>
<name>A0A921ZPV3_MANSE</name>
<evidence type="ECO:0000313" key="1">
    <source>
        <dbReference type="EMBL" id="KAG6461186.1"/>
    </source>
</evidence>
<dbReference type="EMBL" id="JH668727">
    <property type="protein sequence ID" value="KAG6461186.1"/>
    <property type="molecule type" value="Genomic_DNA"/>
</dbReference>
<dbReference type="OrthoDB" id="7458029at2759"/>